<dbReference type="Pfam" id="PF00617">
    <property type="entry name" value="RasGEF"/>
    <property type="match status" value="1"/>
</dbReference>
<dbReference type="InterPro" id="IPR023578">
    <property type="entry name" value="Ras_GEF_dom_sf"/>
</dbReference>
<evidence type="ECO:0000259" key="5">
    <source>
        <dbReference type="PROSITE" id="PS50200"/>
    </source>
</evidence>
<feature type="region of interest" description="Disordered" evidence="3">
    <location>
        <begin position="530"/>
        <end position="549"/>
    </location>
</feature>
<dbReference type="GO" id="GO:0005886">
    <property type="term" value="C:plasma membrane"/>
    <property type="evidence" value="ECO:0007669"/>
    <property type="project" value="TreeGrafter"/>
</dbReference>
<dbReference type="Gene3D" id="3.10.20.90">
    <property type="entry name" value="Phosphatidylinositol 3-kinase Catalytic Subunit, Chain A, domain 1"/>
    <property type="match status" value="1"/>
</dbReference>
<feature type="domain" description="Ras-associating" evidence="5">
    <location>
        <begin position="565"/>
        <end position="654"/>
    </location>
</feature>
<dbReference type="Gene3D" id="1.20.870.10">
    <property type="entry name" value="Son of sevenless (SoS) protein Chain: S domain 1"/>
    <property type="match status" value="1"/>
</dbReference>
<dbReference type="Proteomes" id="UP000264820">
    <property type="component" value="Unplaced"/>
</dbReference>
<dbReference type="GO" id="GO:0007265">
    <property type="term" value="P:Ras protein signal transduction"/>
    <property type="evidence" value="ECO:0007669"/>
    <property type="project" value="TreeGrafter"/>
</dbReference>
<dbReference type="PROSITE" id="PS50212">
    <property type="entry name" value="RASGEF_NTER"/>
    <property type="match status" value="1"/>
</dbReference>
<evidence type="ECO:0000313" key="7">
    <source>
        <dbReference type="Ensembl" id="ENSHCOP00000013979.1"/>
    </source>
</evidence>
<dbReference type="CDD" id="cd00153">
    <property type="entry name" value="RA_RalGDS_like"/>
    <property type="match status" value="1"/>
</dbReference>
<keyword evidence="8" id="KW-1185">Reference proteome</keyword>
<dbReference type="SUPFAM" id="SSF48366">
    <property type="entry name" value="Ras GEF"/>
    <property type="match status" value="1"/>
</dbReference>
<dbReference type="InterPro" id="IPR001895">
    <property type="entry name" value="RASGEF_cat_dom"/>
</dbReference>
<dbReference type="Ensembl" id="ENSHCOT00000021457.1">
    <property type="protein sequence ID" value="ENSHCOP00000013979.1"/>
    <property type="gene ID" value="ENSHCOG00000017291.1"/>
</dbReference>
<dbReference type="GO" id="GO:0005085">
    <property type="term" value="F:guanyl-nucleotide exchange factor activity"/>
    <property type="evidence" value="ECO:0007669"/>
    <property type="project" value="UniProtKB-KW"/>
</dbReference>
<evidence type="ECO:0000256" key="3">
    <source>
        <dbReference type="SAM" id="MobiDB-lite"/>
    </source>
</evidence>
<name>A0A3Q2Y8B0_HIPCM</name>
<protein>
    <submittedName>
        <fullName evidence="7">Ral guanine nucleotide dissociation stimulator-like 3a</fullName>
    </submittedName>
</protein>
<evidence type="ECO:0000256" key="1">
    <source>
        <dbReference type="ARBA" id="ARBA00022658"/>
    </source>
</evidence>
<dbReference type="InterPro" id="IPR000159">
    <property type="entry name" value="RA_dom"/>
</dbReference>
<dbReference type="PROSITE" id="PS50200">
    <property type="entry name" value="RA"/>
    <property type="match status" value="1"/>
</dbReference>
<reference evidence="7" key="1">
    <citation type="submission" date="2025-08" db="UniProtKB">
        <authorList>
            <consortium name="Ensembl"/>
        </authorList>
    </citation>
    <scope>IDENTIFICATION</scope>
</reference>
<proteinExistence type="predicted"/>
<sequence length="675" mass="76576">AEMVRGKHDQVQEWGDEEENGAVFGITLRREPIMTSPNMAMLTDHMACNYVQYHTVKLRRLKAGTLEHLVTHLLDPESQEPDYVHVFLSTYRAFTSTNILIELSLTLDFPLFHANPALPGFIMSLNSNQKKKEKKKPKSDWIHFPQFLLSALHPVIKLWLGEYGADFHEPSQYQSLRLLCANLRRRLCFRRLAQTAEGLLKSLKEQDHSQFVPVDDRALLCKEKDRDIFMNFHVTDVAEQLTRLDRELFVQVLPFHCLGCVWSQRDKKENRNLAPSVRATISQFNAVTNLVITSLLCPSSPTRILEWWINVAQACRQLKNFSSLRAILSALQSNAVYRLKKTWVAVSKECIANFKHLCETFPDENCMLANQEILTEASNIVYLNKYKDGIVPYLGSYLTALTMLDTALPDSVEGGLINFEKRRREFEILSQIRQLQASCSHYQLPVNPRITNWLQVRTLLLTDQESYELSRELEPPIDPCPTSPNLWSSRLLTKKLLSSMHNITEDYASVSSSSSPILSSSSCSSSNPDLSSSSLGLRPDSLSSSSSSSVSTQSVLPVYNKQLADSCIIRVSMECVNTGNIYKSILLTSQDHTPQVIQRALDKHNLEDTFSCQDFSLCQMLNNGNELHIPDNANVYYAMCTTSNYDFVLHQRWRSHGRHAGSSSSAGAPRVRHAK</sequence>
<evidence type="ECO:0000259" key="4">
    <source>
        <dbReference type="PROSITE" id="PS50009"/>
    </source>
</evidence>
<dbReference type="PROSITE" id="PS50009">
    <property type="entry name" value="RASGEF_CAT"/>
    <property type="match status" value="1"/>
</dbReference>
<dbReference type="Pfam" id="PF00788">
    <property type="entry name" value="RA"/>
    <property type="match status" value="1"/>
</dbReference>
<dbReference type="InterPro" id="IPR000651">
    <property type="entry name" value="Ras-like_Gua-exchang_fac_N"/>
</dbReference>
<dbReference type="OMA" id="YISCMIE"/>
<dbReference type="Gene3D" id="1.10.840.10">
    <property type="entry name" value="Ras guanine-nucleotide exchange factors catalytic domain"/>
    <property type="match status" value="1"/>
</dbReference>
<dbReference type="CDD" id="cd00155">
    <property type="entry name" value="RasGEF"/>
    <property type="match status" value="1"/>
</dbReference>
<dbReference type="Pfam" id="PF00618">
    <property type="entry name" value="RasGEF_N"/>
    <property type="match status" value="1"/>
</dbReference>
<evidence type="ECO:0000256" key="2">
    <source>
        <dbReference type="PROSITE-ProRule" id="PRU00168"/>
    </source>
</evidence>
<dbReference type="PANTHER" id="PTHR23113:SF220">
    <property type="entry name" value="RAL GUANINE NUCLEOTIDE DISSOCIATION STIMULATOR-LIKE 3"/>
    <property type="match status" value="1"/>
</dbReference>
<organism evidence="7 8">
    <name type="scientific">Hippocampus comes</name>
    <name type="common">Tiger tail seahorse</name>
    <dbReference type="NCBI Taxonomy" id="109280"/>
    <lineage>
        <taxon>Eukaryota</taxon>
        <taxon>Metazoa</taxon>
        <taxon>Chordata</taxon>
        <taxon>Craniata</taxon>
        <taxon>Vertebrata</taxon>
        <taxon>Euteleostomi</taxon>
        <taxon>Actinopterygii</taxon>
        <taxon>Neopterygii</taxon>
        <taxon>Teleostei</taxon>
        <taxon>Neoteleostei</taxon>
        <taxon>Acanthomorphata</taxon>
        <taxon>Syngnathiaria</taxon>
        <taxon>Syngnathiformes</taxon>
        <taxon>Syngnathoidei</taxon>
        <taxon>Syngnathidae</taxon>
        <taxon>Hippocampus</taxon>
    </lineage>
</organism>
<feature type="domain" description="Ras-GEF" evidence="4">
    <location>
        <begin position="233"/>
        <end position="476"/>
    </location>
</feature>
<evidence type="ECO:0000259" key="6">
    <source>
        <dbReference type="PROSITE" id="PS50212"/>
    </source>
</evidence>
<dbReference type="InterPro" id="IPR008937">
    <property type="entry name" value="Ras-like_GEF"/>
</dbReference>
<accession>A0A3Q2Y8B0</accession>
<evidence type="ECO:0000313" key="8">
    <source>
        <dbReference type="Proteomes" id="UP000264820"/>
    </source>
</evidence>
<feature type="domain" description="N-terminal Ras-GEF" evidence="6">
    <location>
        <begin position="57"/>
        <end position="204"/>
    </location>
</feature>
<dbReference type="GeneTree" id="ENSGT00940000165438"/>
<dbReference type="InterPro" id="IPR029071">
    <property type="entry name" value="Ubiquitin-like_domsf"/>
</dbReference>
<dbReference type="InterPro" id="IPR036964">
    <property type="entry name" value="RASGEF_cat_dom_sf"/>
</dbReference>
<dbReference type="SMART" id="SM00314">
    <property type="entry name" value="RA"/>
    <property type="match status" value="1"/>
</dbReference>
<dbReference type="SMART" id="SM00147">
    <property type="entry name" value="RasGEF"/>
    <property type="match status" value="1"/>
</dbReference>
<dbReference type="PANTHER" id="PTHR23113">
    <property type="entry name" value="GUANINE NUCLEOTIDE EXCHANGE FACTOR"/>
    <property type="match status" value="1"/>
</dbReference>
<reference evidence="7" key="2">
    <citation type="submission" date="2025-09" db="UniProtKB">
        <authorList>
            <consortium name="Ensembl"/>
        </authorList>
    </citation>
    <scope>IDENTIFICATION</scope>
</reference>
<dbReference type="STRING" id="109280.ENSHCOP00000013979"/>
<dbReference type="SUPFAM" id="SSF54236">
    <property type="entry name" value="Ubiquitin-like"/>
    <property type="match status" value="1"/>
</dbReference>
<dbReference type="AlphaFoldDB" id="A0A3Q2Y8B0"/>
<dbReference type="SMART" id="SM00229">
    <property type="entry name" value="RasGEFN"/>
    <property type="match status" value="1"/>
</dbReference>
<keyword evidence="1 2" id="KW-0344">Guanine-nucleotide releasing factor</keyword>